<accession>A0A5S9PVH1</accession>
<proteinExistence type="predicted"/>
<protein>
    <recommendedName>
        <fullName evidence="5">Phospholipid/glycerol acyltransferase domain-containing protein</fullName>
    </recommendedName>
</protein>
<keyword evidence="7" id="KW-1185">Reference proteome</keyword>
<dbReference type="PANTHER" id="PTHR10434">
    <property type="entry name" value="1-ACYL-SN-GLYCEROL-3-PHOSPHATE ACYLTRANSFERASE"/>
    <property type="match status" value="1"/>
</dbReference>
<dbReference type="GO" id="GO:0006654">
    <property type="term" value="P:phosphatidic acid biosynthetic process"/>
    <property type="evidence" value="ECO:0007669"/>
    <property type="project" value="TreeGrafter"/>
</dbReference>
<dbReference type="Proteomes" id="UP000441399">
    <property type="component" value="Unassembled WGS sequence"/>
</dbReference>
<keyword evidence="4" id="KW-0812">Transmembrane</keyword>
<keyword evidence="4" id="KW-0472">Membrane</keyword>
<evidence type="ECO:0000256" key="3">
    <source>
        <dbReference type="ARBA" id="ARBA00023315"/>
    </source>
</evidence>
<evidence type="ECO:0000259" key="5">
    <source>
        <dbReference type="SMART" id="SM00563"/>
    </source>
</evidence>
<dbReference type="EMBL" id="CACSIO010000012">
    <property type="protein sequence ID" value="CAA0108531.1"/>
    <property type="molecule type" value="Genomic_DNA"/>
</dbReference>
<reference evidence="6 7" key="1">
    <citation type="submission" date="2019-11" db="EMBL/GenBank/DDBJ databases">
        <authorList>
            <person name="Holert J."/>
        </authorList>
    </citation>
    <scope>NUCLEOTIDE SEQUENCE [LARGE SCALE GENOMIC DNA]</scope>
    <source>
        <strain evidence="6">SB11_3</strain>
    </source>
</reference>
<feature type="domain" description="Phospholipid/glycerol acyltransferase" evidence="5">
    <location>
        <begin position="87"/>
        <end position="196"/>
    </location>
</feature>
<dbReference type="SMART" id="SM00563">
    <property type="entry name" value="PlsC"/>
    <property type="match status" value="1"/>
</dbReference>
<dbReference type="InterPro" id="IPR002123">
    <property type="entry name" value="Plipid/glycerol_acylTrfase"/>
</dbReference>
<name>A0A5S9PVH1_9GAMM</name>
<evidence type="ECO:0000256" key="4">
    <source>
        <dbReference type="SAM" id="Phobius"/>
    </source>
</evidence>
<feature type="transmembrane region" description="Helical" evidence="4">
    <location>
        <begin position="6"/>
        <end position="32"/>
    </location>
</feature>
<keyword evidence="3" id="KW-0012">Acyltransferase</keyword>
<evidence type="ECO:0000256" key="2">
    <source>
        <dbReference type="ARBA" id="ARBA00022679"/>
    </source>
</evidence>
<dbReference type="GO" id="GO:0003841">
    <property type="term" value="F:1-acylglycerol-3-phosphate O-acyltransferase activity"/>
    <property type="evidence" value="ECO:0007669"/>
    <property type="project" value="TreeGrafter"/>
</dbReference>
<dbReference type="CDD" id="cd07989">
    <property type="entry name" value="LPLAT_AGPAT-like"/>
    <property type="match status" value="1"/>
</dbReference>
<gene>
    <name evidence="6" type="ORF">OPDIPICF_01357</name>
</gene>
<keyword evidence="4" id="KW-1133">Transmembrane helix</keyword>
<dbReference type="SUPFAM" id="SSF69593">
    <property type="entry name" value="Glycerol-3-phosphate (1)-acyltransferase"/>
    <property type="match status" value="1"/>
</dbReference>
<evidence type="ECO:0000313" key="7">
    <source>
        <dbReference type="Proteomes" id="UP000441399"/>
    </source>
</evidence>
<comment type="pathway">
    <text evidence="1">Lipid metabolism.</text>
</comment>
<organism evidence="6 7">
    <name type="scientific">BD1-7 clade bacterium</name>
    <dbReference type="NCBI Taxonomy" id="2029982"/>
    <lineage>
        <taxon>Bacteria</taxon>
        <taxon>Pseudomonadati</taxon>
        <taxon>Pseudomonadota</taxon>
        <taxon>Gammaproteobacteria</taxon>
        <taxon>Cellvibrionales</taxon>
        <taxon>Spongiibacteraceae</taxon>
        <taxon>BD1-7 clade</taxon>
    </lineage>
</organism>
<dbReference type="Pfam" id="PF01553">
    <property type="entry name" value="Acyltransferase"/>
    <property type="match status" value="1"/>
</dbReference>
<sequence>MTKDDFYYWRLFATGLSFFNFGVGGLILRFFIFPILSLAPGSPRARHKRARKVIHWAMRLFIGQMRWLGVLTYDAERVKTTLQRPGQLIIANHPSLIDVVFLISFVPNANCIVRSGLFINPFTRGPLANAGYIPNRDATQLIDDCASTLDSGDSLIIFPEGTRTPSGCKKPKLQRGAANIALAANIEPTPITIKCAPPTLRKGEKWYQIPYNRPHWTFDVGEPLGIPGEGSTPKAARELTKTFSHYFFPEVPQ</sequence>
<dbReference type="AlphaFoldDB" id="A0A5S9PVH1"/>
<dbReference type="PANTHER" id="PTHR10434:SF66">
    <property type="entry name" value="PHOSPHOLIPID_GLYCEROL ACYLTRANSFERASE DOMAIN-CONTAINING PROTEIN"/>
    <property type="match status" value="1"/>
</dbReference>
<dbReference type="OrthoDB" id="9808424at2"/>
<keyword evidence="2" id="KW-0808">Transferase</keyword>
<evidence type="ECO:0000313" key="6">
    <source>
        <dbReference type="EMBL" id="CAA0108531.1"/>
    </source>
</evidence>
<evidence type="ECO:0000256" key="1">
    <source>
        <dbReference type="ARBA" id="ARBA00005189"/>
    </source>
</evidence>